<dbReference type="Pfam" id="PF13511">
    <property type="entry name" value="DUF4124"/>
    <property type="match status" value="1"/>
</dbReference>
<feature type="signal peptide" evidence="3">
    <location>
        <begin position="1"/>
        <end position="19"/>
    </location>
</feature>
<organism evidence="5 6">
    <name type="scientific">Seongchinamella unica</name>
    <dbReference type="NCBI Taxonomy" id="2547392"/>
    <lineage>
        <taxon>Bacteria</taxon>
        <taxon>Pseudomonadati</taxon>
        <taxon>Pseudomonadota</taxon>
        <taxon>Gammaproteobacteria</taxon>
        <taxon>Cellvibrionales</taxon>
        <taxon>Halieaceae</taxon>
        <taxon>Seongchinamella</taxon>
    </lineage>
</organism>
<keyword evidence="3" id="KW-0732">Signal</keyword>
<dbReference type="AlphaFoldDB" id="A0A4R5LVZ4"/>
<proteinExistence type="predicted"/>
<gene>
    <name evidence="5" type="ORF">E2F43_05260</name>
</gene>
<keyword evidence="6" id="KW-1185">Reference proteome</keyword>
<dbReference type="InterPro" id="IPR025392">
    <property type="entry name" value="DUF4124"/>
</dbReference>
<evidence type="ECO:0000259" key="4">
    <source>
        <dbReference type="Pfam" id="PF13511"/>
    </source>
</evidence>
<dbReference type="RefSeq" id="WP_133210283.1">
    <property type="nucleotide sequence ID" value="NZ_SMSE01000001.1"/>
</dbReference>
<evidence type="ECO:0000313" key="6">
    <source>
        <dbReference type="Proteomes" id="UP000295554"/>
    </source>
</evidence>
<feature type="region of interest" description="Disordered" evidence="2">
    <location>
        <begin position="37"/>
        <end position="96"/>
    </location>
</feature>
<dbReference type="Proteomes" id="UP000295554">
    <property type="component" value="Unassembled WGS sequence"/>
</dbReference>
<name>A0A4R5LVZ4_9GAMM</name>
<comment type="caution">
    <text evidence="5">The sequence shown here is derived from an EMBL/GenBank/DDBJ whole genome shotgun (WGS) entry which is preliminary data.</text>
</comment>
<feature type="compositionally biased region" description="Low complexity" evidence="2">
    <location>
        <begin position="60"/>
        <end position="76"/>
    </location>
</feature>
<feature type="domain" description="DUF4124" evidence="4">
    <location>
        <begin position="12"/>
        <end position="74"/>
    </location>
</feature>
<accession>A0A4R5LVZ4</accession>
<protein>
    <submittedName>
        <fullName evidence="5">DUF4124 domain-containing protein</fullName>
    </submittedName>
</protein>
<feature type="compositionally biased region" description="Basic and acidic residues" evidence="2">
    <location>
        <begin position="81"/>
        <end position="96"/>
    </location>
</feature>
<evidence type="ECO:0000256" key="2">
    <source>
        <dbReference type="SAM" id="MobiDB-lite"/>
    </source>
</evidence>
<keyword evidence="1" id="KW-0175">Coiled coil</keyword>
<feature type="coiled-coil region" evidence="1">
    <location>
        <begin position="147"/>
        <end position="174"/>
    </location>
</feature>
<evidence type="ECO:0000256" key="3">
    <source>
        <dbReference type="SAM" id="SignalP"/>
    </source>
</evidence>
<evidence type="ECO:0000313" key="5">
    <source>
        <dbReference type="EMBL" id="TDG15634.1"/>
    </source>
</evidence>
<dbReference type="EMBL" id="SMSE01000001">
    <property type="protein sequence ID" value="TDG15634.1"/>
    <property type="molecule type" value="Genomic_DNA"/>
</dbReference>
<dbReference type="OrthoDB" id="5771047at2"/>
<evidence type="ECO:0000256" key="1">
    <source>
        <dbReference type="SAM" id="Coils"/>
    </source>
</evidence>
<feature type="chain" id="PRO_5020817087" evidence="3">
    <location>
        <begin position="20"/>
        <end position="175"/>
    </location>
</feature>
<reference evidence="5 6" key="1">
    <citation type="submission" date="2019-03" db="EMBL/GenBank/DDBJ databases">
        <title>Seongchinamella monodicae gen. nov., sp. nov., a novel member of the Gammaproteobacteria isolated from a tidal mudflat of beach.</title>
        <authorList>
            <person name="Yang H.G."/>
            <person name="Kang J.W."/>
            <person name="Lee S.D."/>
        </authorList>
    </citation>
    <scope>NUCLEOTIDE SEQUENCE [LARGE SCALE GENOMIC DNA]</scope>
    <source>
        <strain evidence="5 6">GH4-78</strain>
    </source>
</reference>
<sequence>MKHGLAFAVLLAITTTASAQTQFYKCKDQWGQPVFSQRPCGENAQAGTITGPGRNGGPVSTSPAPTATAATTTAPSQEPNTWDKVEASRLLREAEREIDRREDRIEYLEAERDKKIAALRNKKRYANNNLAGATWEESISSEMQAINDQYQSKIDSELRKIDRLHERADRVSERL</sequence>